<keyword evidence="3" id="KW-1185">Reference proteome</keyword>
<sequence>MDATAPTLLRLPDLCPPADSDESYIEEASVSKEPEDGGQSSMQELLDVAMEATDDAVGQASVTRLPDLAPPQIDLSPPAAPVSAFAIRDAATPAAVATSPVDQTPSSTATKVAESEPTGSASKRSWKESSETLSNRVLGVVGSRNTLLVLLAVIACWAVFAPRRHPNAQQNSEALTAKEPDADRSAAKKGDPTPFESIAAGKTISRPKNPSGIRKAADSIAASESVAANSKPRAARGTSGQSIAATAPNAPKQSVGTSTLGQPSATNSMGAVPGGTSLVESQLASSTMQHGVGGAAPFDSVPFHFEAPAETASQSVRKPQMEEVSTEAGMTIDALAANYGAGLPAETTAALNEPTEPDATQEAIAGNEPAGAVATQENTPLESGPAADDAPPAIPVPLQTGTPGPILNWIDYLPPMPSEMGEQASSATTEPTDAGLSVPENSEEVASEYDFPSTQSPGTPDFRFGLPGDGPEGSVGTQTPPAGDQPNARVAAPPTYPDFNLRR</sequence>
<feature type="region of interest" description="Disordered" evidence="1">
    <location>
        <begin position="166"/>
        <end position="276"/>
    </location>
</feature>
<feature type="region of interest" description="Disordered" evidence="1">
    <location>
        <begin position="1"/>
        <end position="41"/>
    </location>
</feature>
<proteinExistence type="predicted"/>
<evidence type="ECO:0000256" key="1">
    <source>
        <dbReference type="SAM" id="MobiDB-lite"/>
    </source>
</evidence>
<accession>A0A2G1W4L7</accession>
<gene>
    <name evidence="2" type="ORF">CEE69_19330</name>
</gene>
<protein>
    <submittedName>
        <fullName evidence="2">Uncharacterized protein</fullName>
    </submittedName>
</protein>
<feature type="region of interest" description="Disordered" evidence="1">
    <location>
        <begin position="371"/>
        <end position="503"/>
    </location>
</feature>
<name>A0A2G1W4L7_9BACT</name>
<feature type="compositionally biased region" description="Basic and acidic residues" evidence="1">
    <location>
        <begin position="176"/>
        <end position="191"/>
    </location>
</feature>
<dbReference type="EMBL" id="NIZW01000015">
    <property type="protein sequence ID" value="PHQ33770.1"/>
    <property type="molecule type" value="Genomic_DNA"/>
</dbReference>
<comment type="caution">
    <text evidence="2">The sequence shown here is derived from an EMBL/GenBank/DDBJ whole genome shotgun (WGS) entry which is preliminary data.</text>
</comment>
<dbReference type="AlphaFoldDB" id="A0A2G1W4L7"/>
<evidence type="ECO:0000313" key="2">
    <source>
        <dbReference type="EMBL" id="PHQ33770.1"/>
    </source>
</evidence>
<dbReference type="OrthoDB" id="265417at2"/>
<organism evidence="2 3">
    <name type="scientific">Rhodopirellula bahusiensis</name>
    <dbReference type="NCBI Taxonomy" id="2014065"/>
    <lineage>
        <taxon>Bacteria</taxon>
        <taxon>Pseudomonadati</taxon>
        <taxon>Planctomycetota</taxon>
        <taxon>Planctomycetia</taxon>
        <taxon>Pirellulales</taxon>
        <taxon>Pirellulaceae</taxon>
        <taxon>Rhodopirellula</taxon>
    </lineage>
</organism>
<feature type="region of interest" description="Disordered" evidence="1">
    <location>
        <begin position="96"/>
        <end position="129"/>
    </location>
</feature>
<evidence type="ECO:0000313" key="3">
    <source>
        <dbReference type="Proteomes" id="UP000225740"/>
    </source>
</evidence>
<reference evidence="2 3" key="1">
    <citation type="submission" date="2017-06" db="EMBL/GenBank/DDBJ databases">
        <title>Description of Rhodopirellula bahusiensis sp. nov.</title>
        <authorList>
            <person name="Kizina J."/>
            <person name="Harder J."/>
        </authorList>
    </citation>
    <scope>NUCLEOTIDE SEQUENCE [LARGE SCALE GENOMIC DNA]</scope>
    <source>
        <strain evidence="2 3">SWK21</strain>
    </source>
</reference>
<dbReference type="Proteomes" id="UP000225740">
    <property type="component" value="Unassembled WGS sequence"/>
</dbReference>
<feature type="compositionally biased region" description="Polar residues" evidence="1">
    <location>
        <begin position="251"/>
        <end position="269"/>
    </location>
</feature>